<gene>
    <name evidence="11" type="ORF">Esi_0101_0020</name>
</gene>
<keyword evidence="7" id="KW-0539">Nucleus</keyword>
<dbReference type="GO" id="GO:0003713">
    <property type="term" value="F:transcription coactivator activity"/>
    <property type="evidence" value="ECO:0007669"/>
    <property type="project" value="TreeGrafter"/>
</dbReference>
<dbReference type="GO" id="GO:0005667">
    <property type="term" value="C:transcription regulator complex"/>
    <property type="evidence" value="ECO:0007669"/>
    <property type="project" value="TreeGrafter"/>
</dbReference>
<keyword evidence="3" id="KW-0808">Transferase</keyword>
<keyword evidence="4" id="KW-0156">Chromatin regulator</keyword>
<dbReference type="STRING" id="2880.D7FGQ7"/>
<dbReference type="SMART" id="SM01250">
    <property type="entry name" value="KAT11"/>
    <property type="match status" value="1"/>
</dbReference>
<dbReference type="OrthoDB" id="899at2759"/>
<evidence type="ECO:0000256" key="8">
    <source>
        <dbReference type="ARBA" id="ARBA00048017"/>
    </source>
</evidence>
<dbReference type="EMBL" id="FN649754">
    <property type="protein sequence ID" value="CBJ28333.1"/>
    <property type="molecule type" value="Genomic_DNA"/>
</dbReference>
<evidence type="ECO:0000256" key="5">
    <source>
        <dbReference type="ARBA" id="ARBA00023015"/>
    </source>
</evidence>
<dbReference type="PANTHER" id="PTHR13808">
    <property type="entry name" value="CBP/P300-RELATED"/>
    <property type="match status" value="1"/>
</dbReference>
<dbReference type="InterPro" id="IPR031162">
    <property type="entry name" value="CBP_P300_HAT"/>
</dbReference>
<feature type="region of interest" description="Disordered" evidence="9">
    <location>
        <begin position="159"/>
        <end position="193"/>
    </location>
</feature>
<dbReference type="GO" id="GO:0031490">
    <property type="term" value="F:chromatin DNA binding"/>
    <property type="evidence" value="ECO:0007669"/>
    <property type="project" value="TreeGrafter"/>
</dbReference>
<dbReference type="AlphaFoldDB" id="D7FGQ7"/>
<evidence type="ECO:0000256" key="6">
    <source>
        <dbReference type="ARBA" id="ARBA00023163"/>
    </source>
</evidence>
<name>D7FGQ7_ECTSI</name>
<dbReference type="InParanoid" id="D7FGQ7"/>
<dbReference type="eggNOG" id="KOG1778">
    <property type="taxonomic scope" value="Eukaryota"/>
</dbReference>
<proteinExistence type="predicted"/>
<protein>
    <recommendedName>
        <fullName evidence="2">histone acetyltransferase</fullName>
        <ecNumber evidence="2">2.3.1.48</ecNumber>
    </recommendedName>
</protein>
<evidence type="ECO:0000256" key="2">
    <source>
        <dbReference type="ARBA" id="ARBA00013184"/>
    </source>
</evidence>
<accession>D7FGQ7</accession>
<evidence type="ECO:0000256" key="7">
    <source>
        <dbReference type="ARBA" id="ARBA00023242"/>
    </source>
</evidence>
<comment type="subcellular location">
    <subcellularLocation>
        <location evidence="1">Nucleus</location>
    </subcellularLocation>
</comment>
<dbReference type="GO" id="GO:0005634">
    <property type="term" value="C:nucleus"/>
    <property type="evidence" value="ECO:0007669"/>
    <property type="project" value="UniProtKB-SubCell"/>
</dbReference>
<dbReference type="GO" id="GO:0000123">
    <property type="term" value="C:histone acetyltransferase complex"/>
    <property type="evidence" value="ECO:0007669"/>
    <property type="project" value="TreeGrafter"/>
</dbReference>
<feature type="region of interest" description="Disordered" evidence="9">
    <location>
        <begin position="206"/>
        <end position="228"/>
    </location>
</feature>
<comment type="catalytic activity">
    <reaction evidence="8">
        <text>L-lysyl-[protein] + acetyl-CoA = N(6)-acetyl-L-lysyl-[protein] + CoA + H(+)</text>
        <dbReference type="Rhea" id="RHEA:45948"/>
        <dbReference type="Rhea" id="RHEA-COMP:9752"/>
        <dbReference type="Rhea" id="RHEA-COMP:10731"/>
        <dbReference type="ChEBI" id="CHEBI:15378"/>
        <dbReference type="ChEBI" id="CHEBI:29969"/>
        <dbReference type="ChEBI" id="CHEBI:57287"/>
        <dbReference type="ChEBI" id="CHEBI:57288"/>
        <dbReference type="ChEBI" id="CHEBI:61930"/>
        <dbReference type="EC" id="2.3.1.48"/>
    </reaction>
</comment>
<evidence type="ECO:0000313" key="12">
    <source>
        <dbReference type="Proteomes" id="UP000002630"/>
    </source>
</evidence>
<dbReference type="Pfam" id="PF08214">
    <property type="entry name" value="HAT_KAT11"/>
    <property type="match status" value="1"/>
</dbReference>
<feature type="region of interest" description="Disordered" evidence="9">
    <location>
        <begin position="245"/>
        <end position="293"/>
    </location>
</feature>
<keyword evidence="6" id="KW-0804">Transcription</keyword>
<sequence length="396" mass="42411">MFVHDYGNDCPSANKRSVFVSYLDSVPFSAYPRRGDLYLEVLIAYLKDAGRRGFEFAYFWAAPPRNNGSYILNVRPTSMKMPNDEALVRWYTNGLKLALERGYIAGYGNLFERIGNEPKKVAQRLPYLPGFLWPDKAETIFEENWRSRRRRRRLLPGWRVPGAPKEVRDLPSTEGNAPEPVASSPAATEARGTCDVTVEPEALRDEKGAAVLPSSSAGAGTTNGGGGSASAVMPCAVGGGAAAWGGPRGSGGSTAGTEQADASGPGGDGALGGDAAQQGPNKERKVADGSDADSGGCDPVVLKLMKTVERYKDSLFDATLSSGKAGNEEQEDLYSKTIGEGGGGSKGDGKPYAEMLKTRDAFLGWCRSQNYQFGTLARAKHSSLMILHDIHNEEKK</sequence>
<dbReference type="Proteomes" id="UP000002630">
    <property type="component" value="Linkage Group LG29"/>
</dbReference>
<evidence type="ECO:0000256" key="4">
    <source>
        <dbReference type="ARBA" id="ARBA00022853"/>
    </source>
</evidence>
<dbReference type="PANTHER" id="PTHR13808:SF1">
    <property type="entry name" value="HISTONE ACETYLTRANSFERASE"/>
    <property type="match status" value="1"/>
</dbReference>
<reference evidence="11 12" key="1">
    <citation type="journal article" date="2010" name="Nature">
        <title>The Ectocarpus genome and the independent evolution of multicellularity in brown algae.</title>
        <authorList>
            <person name="Cock J.M."/>
            <person name="Sterck L."/>
            <person name="Rouze P."/>
            <person name="Scornet D."/>
            <person name="Allen A.E."/>
            <person name="Amoutzias G."/>
            <person name="Anthouard V."/>
            <person name="Artiguenave F."/>
            <person name="Aury J.M."/>
            <person name="Badger J.H."/>
            <person name="Beszteri B."/>
            <person name="Billiau K."/>
            <person name="Bonnet E."/>
            <person name="Bothwell J.H."/>
            <person name="Bowler C."/>
            <person name="Boyen C."/>
            <person name="Brownlee C."/>
            <person name="Carrano C.J."/>
            <person name="Charrier B."/>
            <person name="Cho G.Y."/>
            <person name="Coelho S.M."/>
            <person name="Collen J."/>
            <person name="Corre E."/>
            <person name="Da Silva C."/>
            <person name="Delage L."/>
            <person name="Delaroque N."/>
            <person name="Dittami S.M."/>
            <person name="Doulbeau S."/>
            <person name="Elias M."/>
            <person name="Farnham G."/>
            <person name="Gachon C.M."/>
            <person name="Gschloessl B."/>
            <person name="Heesch S."/>
            <person name="Jabbari K."/>
            <person name="Jubin C."/>
            <person name="Kawai H."/>
            <person name="Kimura K."/>
            <person name="Kloareg B."/>
            <person name="Kupper F.C."/>
            <person name="Lang D."/>
            <person name="Le Bail A."/>
            <person name="Leblanc C."/>
            <person name="Lerouge P."/>
            <person name="Lohr M."/>
            <person name="Lopez P.J."/>
            <person name="Martens C."/>
            <person name="Maumus F."/>
            <person name="Michel G."/>
            <person name="Miranda-Saavedra D."/>
            <person name="Morales J."/>
            <person name="Moreau H."/>
            <person name="Motomura T."/>
            <person name="Nagasato C."/>
            <person name="Napoli C.A."/>
            <person name="Nelson D.R."/>
            <person name="Nyvall-Collen P."/>
            <person name="Peters A.F."/>
            <person name="Pommier C."/>
            <person name="Potin P."/>
            <person name="Poulain J."/>
            <person name="Quesneville H."/>
            <person name="Read B."/>
            <person name="Rensing S.A."/>
            <person name="Ritter A."/>
            <person name="Rousvoal S."/>
            <person name="Samanta M."/>
            <person name="Samson G."/>
            <person name="Schroeder D.C."/>
            <person name="Segurens B."/>
            <person name="Strittmatter M."/>
            <person name="Tonon T."/>
            <person name="Tregear J.W."/>
            <person name="Valentin K."/>
            <person name="von Dassow P."/>
            <person name="Yamagishi T."/>
            <person name="Van de Peer Y."/>
            <person name="Wincker P."/>
        </authorList>
    </citation>
    <scope>NUCLEOTIDE SEQUENCE [LARGE SCALE GENOMIC DNA]</scope>
    <source>
        <strain evidence="12">Ec32 / CCAP1310/4</strain>
    </source>
</reference>
<dbReference type="EC" id="2.3.1.48" evidence="2"/>
<keyword evidence="5" id="KW-0805">Transcription regulation</keyword>
<feature type="domain" description="CBP/p300-type HAT" evidence="10">
    <location>
        <begin position="1"/>
        <end position="395"/>
    </location>
</feature>
<feature type="compositionally biased region" description="Gly residues" evidence="9">
    <location>
        <begin position="245"/>
        <end position="254"/>
    </location>
</feature>
<dbReference type="InterPro" id="IPR013178">
    <property type="entry name" value="Histone_AcTrfase_Rtt109/CBP"/>
</dbReference>
<evidence type="ECO:0000313" key="11">
    <source>
        <dbReference type="EMBL" id="CBJ28333.1"/>
    </source>
</evidence>
<dbReference type="GO" id="GO:0004402">
    <property type="term" value="F:histone acetyltransferase activity"/>
    <property type="evidence" value="ECO:0007669"/>
    <property type="project" value="InterPro"/>
</dbReference>
<dbReference type="GO" id="GO:0045944">
    <property type="term" value="P:positive regulation of transcription by RNA polymerase II"/>
    <property type="evidence" value="ECO:0007669"/>
    <property type="project" value="TreeGrafter"/>
</dbReference>
<organism evidence="11 12">
    <name type="scientific">Ectocarpus siliculosus</name>
    <name type="common">Brown alga</name>
    <name type="synonym">Conferva siliculosa</name>
    <dbReference type="NCBI Taxonomy" id="2880"/>
    <lineage>
        <taxon>Eukaryota</taxon>
        <taxon>Sar</taxon>
        <taxon>Stramenopiles</taxon>
        <taxon>Ochrophyta</taxon>
        <taxon>PX clade</taxon>
        <taxon>Phaeophyceae</taxon>
        <taxon>Ectocarpales</taxon>
        <taxon>Ectocarpaceae</taxon>
        <taxon>Ectocarpus</taxon>
    </lineage>
</organism>
<evidence type="ECO:0000259" key="10">
    <source>
        <dbReference type="PROSITE" id="PS51727"/>
    </source>
</evidence>
<keyword evidence="12" id="KW-1185">Reference proteome</keyword>
<dbReference type="PROSITE" id="PS51727">
    <property type="entry name" value="CBP_P300_HAT"/>
    <property type="match status" value="1"/>
</dbReference>
<evidence type="ECO:0000256" key="9">
    <source>
        <dbReference type="SAM" id="MobiDB-lite"/>
    </source>
</evidence>
<evidence type="ECO:0000256" key="1">
    <source>
        <dbReference type="ARBA" id="ARBA00004123"/>
    </source>
</evidence>
<evidence type="ECO:0000256" key="3">
    <source>
        <dbReference type="ARBA" id="ARBA00022679"/>
    </source>
</evidence>
<dbReference type="EMBL" id="FN647694">
    <property type="protein sequence ID" value="CBJ28333.1"/>
    <property type="molecule type" value="Genomic_DNA"/>
</dbReference>